<dbReference type="RefSeq" id="WP_195895281.1">
    <property type="nucleotide sequence ID" value="NZ_JADOGI010000025.1"/>
</dbReference>
<feature type="domain" description="SAF" evidence="1">
    <location>
        <begin position="12"/>
        <end position="39"/>
    </location>
</feature>
<dbReference type="Pfam" id="PF08666">
    <property type="entry name" value="SAF"/>
    <property type="match status" value="1"/>
</dbReference>
<dbReference type="AlphaFoldDB" id="A0A931F0F9"/>
<sequence length="52" mass="5649">MAWQVYGVASQRVLVTARDVPVGQQVQAQDLRTVALGLDAAVPSVMRRGRAR</sequence>
<evidence type="ECO:0000313" key="2">
    <source>
        <dbReference type="EMBL" id="MBF8186308.1"/>
    </source>
</evidence>
<accession>A0A931F0F9</accession>
<gene>
    <name evidence="2" type="ORF">ITP53_11220</name>
</gene>
<evidence type="ECO:0000313" key="3">
    <source>
        <dbReference type="Proteomes" id="UP000605361"/>
    </source>
</evidence>
<name>A0A931F0F9_9ACTN</name>
<proteinExistence type="predicted"/>
<keyword evidence="3" id="KW-1185">Reference proteome</keyword>
<evidence type="ECO:0000259" key="1">
    <source>
        <dbReference type="Pfam" id="PF08666"/>
    </source>
</evidence>
<organism evidence="2 3">
    <name type="scientific">Nonomuraea cypriaca</name>
    <dbReference type="NCBI Taxonomy" id="1187855"/>
    <lineage>
        <taxon>Bacteria</taxon>
        <taxon>Bacillati</taxon>
        <taxon>Actinomycetota</taxon>
        <taxon>Actinomycetes</taxon>
        <taxon>Streptosporangiales</taxon>
        <taxon>Streptosporangiaceae</taxon>
        <taxon>Nonomuraea</taxon>
    </lineage>
</organism>
<comment type="caution">
    <text evidence="2">The sequence shown here is derived from an EMBL/GenBank/DDBJ whole genome shotgun (WGS) entry which is preliminary data.</text>
</comment>
<protein>
    <recommendedName>
        <fullName evidence="1">SAF domain-containing protein</fullName>
    </recommendedName>
</protein>
<reference evidence="2" key="1">
    <citation type="submission" date="2020-11" db="EMBL/GenBank/DDBJ databases">
        <title>Whole-genome analyses of Nonomuraea sp. K274.</title>
        <authorList>
            <person name="Veyisoglu A."/>
        </authorList>
    </citation>
    <scope>NUCLEOTIDE SEQUENCE</scope>
    <source>
        <strain evidence="2">K274</strain>
    </source>
</reference>
<dbReference type="EMBL" id="JADOGI010000025">
    <property type="protein sequence ID" value="MBF8186308.1"/>
    <property type="molecule type" value="Genomic_DNA"/>
</dbReference>
<dbReference type="InterPro" id="IPR013974">
    <property type="entry name" value="SAF"/>
</dbReference>
<dbReference type="Proteomes" id="UP000605361">
    <property type="component" value="Unassembled WGS sequence"/>
</dbReference>